<evidence type="ECO:0000256" key="1">
    <source>
        <dbReference type="SAM" id="MobiDB-lite"/>
    </source>
</evidence>
<proteinExistence type="predicted"/>
<dbReference type="EMBL" id="JBJUIK010000014">
    <property type="protein sequence ID" value="KAL3503789.1"/>
    <property type="molecule type" value="Genomic_DNA"/>
</dbReference>
<dbReference type="AlphaFoldDB" id="A0ABD2Y8I1"/>
<feature type="region of interest" description="Disordered" evidence="1">
    <location>
        <begin position="139"/>
        <end position="162"/>
    </location>
</feature>
<reference evidence="2 3" key="1">
    <citation type="submission" date="2024-11" db="EMBL/GenBank/DDBJ databases">
        <title>A near-complete genome assembly of Cinchona calisaya.</title>
        <authorList>
            <person name="Lian D.C."/>
            <person name="Zhao X.W."/>
            <person name="Wei L."/>
        </authorList>
    </citation>
    <scope>NUCLEOTIDE SEQUENCE [LARGE SCALE GENOMIC DNA]</scope>
    <source>
        <tissue evidence="2">Nenye</tissue>
    </source>
</reference>
<dbReference type="Proteomes" id="UP001630127">
    <property type="component" value="Unassembled WGS sequence"/>
</dbReference>
<evidence type="ECO:0000313" key="3">
    <source>
        <dbReference type="Proteomes" id="UP001630127"/>
    </source>
</evidence>
<gene>
    <name evidence="2" type="ORF">ACH5RR_033630</name>
</gene>
<feature type="region of interest" description="Disordered" evidence="1">
    <location>
        <begin position="34"/>
        <end position="57"/>
    </location>
</feature>
<evidence type="ECO:0000313" key="2">
    <source>
        <dbReference type="EMBL" id="KAL3503789.1"/>
    </source>
</evidence>
<name>A0ABD2Y8I1_9GENT</name>
<protein>
    <submittedName>
        <fullName evidence="2">Uncharacterized protein</fullName>
    </submittedName>
</protein>
<comment type="caution">
    <text evidence="2">The sequence shown here is derived from an EMBL/GenBank/DDBJ whole genome shotgun (WGS) entry which is preliminary data.</text>
</comment>
<sequence length="227" mass="25263">MTACGSTWSMRTYQRIVIFVIELDISRQSPLEAASSSTFQPINPKKNPSQQPRISQPKSVHLTILGKSYGVLDKEKEEIPIYPTKNASMVIIQNPSHSTLIVDAPPNSIIPKIASRVEVGFLLHEPLFHLDEQTLLSHDSNKSTDQVDPVAGTSTNSQQRDCTTLHDQARLRPLNEAMQPVLEGSMDGTLSDPSRVVRLPWDKEGPWMVARDFNVISSANEYLGYTP</sequence>
<keyword evidence="3" id="KW-1185">Reference proteome</keyword>
<organism evidence="2 3">
    <name type="scientific">Cinchona calisaya</name>
    <dbReference type="NCBI Taxonomy" id="153742"/>
    <lineage>
        <taxon>Eukaryota</taxon>
        <taxon>Viridiplantae</taxon>
        <taxon>Streptophyta</taxon>
        <taxon>Embryophyta</taxon>
        <taxon>Tracheophyta</taxon>
        <taxon>Spermatophyta</taxon>
        <taxon>Magnoliopsida</taxon>
        <taxon>eudicotyledons</taxon>
        <taxon>Gunneridae</taxon>
        <taxon>Pentapetalae</taxon>
        <taxon>asterids</taxon>
        <taxon>lamiids</taxon>
        <taxon>Gentianales</taxon>
        <taxon>Rubiaceae</taxon>
        <taxon>Cinchonoideae</taxon>
        <taxon>Cinchoneae</taxon>
        <taxon>Cinchona</taxon>
    </lineage>
</organism>
<accession>A0ABD2Y8I1</accession>